<dbReference type="Proteomes" id="UP001056576">
    <property type="component" value="Segment"/>
</dbReference>
<keyword evidence="2" id="KW-1185">Reference proteome</keyword>
<evidence type="ECO:0000313" key="2">
    <source>
        <dbReference type="Proteomes" id="UP001056576"/>
    </source>
</evidence>
<evidence type="ECO:0000313" key="1">
    <source>
        <dbReference type="EMBL" id="USN15215.1"/>
    </source>
</evidence>
<reference evidence="1 2" key="1">
    <citation type="submission" date="2022-05" db="EMBL/GenBank/DDBJ databases">
        <authorList>
            <person name="Friedrich I."/>
            <person name="Poehlein A."/>
            <person name="Schneider D."/>
            <person name="Hertel R."/>
            <person name="Daniel R."/>
        </authorList>
    </citation>
    <scope>NUCLEOTIDE SEQUENCE [LARGE SCALE GENOMIC DNA]</scope>
</reference>
<name>A0A9E7MSD4_9CAUD</name>
<sequence length="147" mass="17196">MTTIAELFAQEPLRIERGLGVLAGFYYNHLPEIDETLLSGLRYREDAFQEIEVVAFHEAIEDHRRSWLLFGVRFEGRWVMLCRNAGRELDDFHDRQVVDVAAYQALIAYVRTELVRLGETPEPVATPLDTEVEFAFYGHDVRHPRRY</sequence>
<protein>
    <submittedName>
        <fullName evidence="1">Uncharacterized protein</fullName>
    </submittedName>
</protein>
<organism evidence="1 2">
    <name type="scientific">Brevundimonas phage vB_BpoS-Kikimora</name>
    <dbReference type="NCBI Taxonomy" id="2948601"/>
    <lineage>
        <taxon>Viruses</taxon>
        <taxon>Duplodnaviria</taxon>
        <taxon>Heunggongvirae</taxon>
        <taxon>Uroviricota</taxon>
        <taxon>Caudoviricetes</taxon>
        <taxon>Jeanschmidtviridae</taxon>
        <taxon>Kikimoravirus</taxon>
        <taxon>Kikimoravirus kikimora</taxon>
    </lineage>
</organism>
<dbReference type="EMBL" id="ON529857">
    <property type="protein sequence ID" value="USN15215.1"/>
    <property type="molecule type" value="Genomic_DNA"/>
</dbReference>
<proteinExistence type="predicted"/>
<accession>A0A9E7MSD4</accession>
<gene>
    <name evidence="1" type="ORF">KIKIMORA_00690</name>
</gene>